<dbReference type="PROSITE" id="PS51257">
    <property type="entry name" value="PROKAR_LIPOPROTEIN"/>
    <property type="match status" value="1"/>
</dbReference>
<dbReference type="EMBL" id="FQWE01000002">
    <property type="protein sequence ID" value="SHF88402.1"/>
    <property type="molecule type" value="Genomic_DNA"/>
</dbReference>
<accession>A0A1M5FBD1</accession>
<evidence type="ECO:0008006" key="3">
    <source>
        <dbReference type="Google" id="ProtNLM"/>
    </source>
</evidence>
<dbReference type="OrthoDB" id="8536728at2"/>
<protein>
    <recommendedName>
        <fullName evidence="3">MORN repeat variant</fullName>
    </recommendedName>
</protein>
<proteinExistence type="predicted"/>
<evidence type="ECO:0000313" key="2">
    <source>
        <dbReference type="Proteomes" id="UP000184036"/>
    </source>
</evidence>
<dbReference type="RefSeq" id="WP_072988321.1">
    <property type="nucleotide sequence ID" value="NZ_FQWE01000002.1"/>
</dbReference>
<reference evidence="2" key="1">
    <citation type="submission" date="2016-11" db="EMBL/GenBank/DDBJ databases">
        <authorList>
            <person name="Varghese N."/>
            <person name="Submissions S."/>
        </authorList>
    </citation>
    <scope>NUCLEOTIDE SEQUENCE [LARGE SCALE GENOMIC DNA]</scope>
    <source>
        <strain evidence="2">DSM 19741</strain>
    </source>
</reference>
<evidence type="ECO:0000313" key="1">
    <source>
        <dbReference type="EMBL" id="SHF88402.1"/>
    </source>
</evidence>
<sequence>MSKFIILIGFLILSLFSCKSSLLNQTINKKREGYWIEKYTQDSSAYISFGNYKNDDPKKKWKHYKDSKLIKKEKYRGIRCYTRNYFENGKIQSKGETIFDNSTKYAHWYYNGIWDFYDEKGKLTTKRLYDQGKLVSETIINN</sequence>
<organism evidence="1 2">
    <name type="scientific">Flavobacterium segetis</name>
    <dbReference type="NCBI Taxonomy" id="271157"/>
    <lineage>
        <taxon>Bacteria</taxon>
        <taxon>Pseudomonadati</taxon>
        <taxon>Bacteroidota</taxon>
        <taxon>Flavobacteriia</taxon>
        <taxon>Flavobacteriales</taxon>
        <taxon>Flavobacteriaceae</taxon>
        <taxon>Flavobacterium</taxon>
    </lineage>
</organism>
<gene>
    <name evidence="1" type="ORF">SAMN05444396_102242</name>
</gene>
<dbReference type="SUPFAM" id="SSF82185">
    <property type="entry name" value="Histone H3 K4-specific methyltransferase SET7/9 N-terminal domain"/>
    <property type="match status" value="1"/>
</dbReference>
<dbReference type="STRING" id="271157.SAMN05444396_102242"/>
<name>A0A1M5FBD1_9FLAO</name>
<dbReference type="Proteomes" id="UP000184036">
    <property type="component" value="Unassembled WGS sequence"/>
</dbReference>
<dbReference type="AlphaFoldDB" id="A0A1M5FBD1"/>
<keyword evidence="2" id="KW-1185">Reference proteome</keyword>